<comment type="caution">
    <text evidence="1">The sequence shown here is derived from an EMBL/GenBank/DDBJ whole genome shotgun (WGS) entry which is preliminary data.</text>
</comment>
<reference evidence="1 2" key="1">
    <citation type="journal article" date="2015" name="Nature">
        <title>rRNA introns, odd ribosomes, and small enigmatic genomes across a large radiation of phyla.</title>
        <authorList>
            <person name="Brown C.T."/>
            <person name="Hug L.A."/>
            <person name="Thomas B.C."/>
            <person name="Sharon I."/>
            <person name="Castelle C.J."/>
            <person name="Singh A."/>
            <person name="Wilkins M.J."/>
            <person name="Williams K.H."/>
            <person name="Banfield J.F."/>
        </authorList>
    </citation>
    <scope>NUCLEOTIDE SEQUENCE [LARGE SCALE GENOMIC DNA]</scope>
</reference>
<name>A0A0G0Z2Y0_9BACT</name>
<protein>
    <submittedName>
        <fullName evidence="1">Type IV pilus assembly protein PilM</fullName>
    </submittedName>
</protein>
<sequence length="337" mass="36201">MAAHFGLDIGSTSIKILKIDGKKISAVVVAANPSNKNLMAMNNAEKIALADHLKELIKSAGLKGKQVVASISESLVFSKLMQLPIMSSPELATAIKWELDQSVPFPPNEVETSWAVLNKPNKIKGDEKISVYVVAVPTPVSDAYVQLLELVELSPLRLENEIPALMRSFSSVMSDENPSILVNIGSSGTGLVLAGKEQIFGNYYLPFGGLVMTKLIADAFGLPLDQAESYKRTYGMVKDQLEGKMFTVLKPVIDNLAGELKKLTIAYQNEHPESTVNRIILTGGGAYLLGLIPYLSESLSGVEIVMGNPFSGMSIDQKNSALGPVFAIAYGLATENS</sequence>
<dbReference type="SUPFAM" id="SSF53067">
    <property type="entry name" value="Actin-like ATPase domain"/>
    <property type="match status" value="2"/>
</dbReference>
<dbReference type="InterPro" id="IPR050696">
    <property type="entry name" value="FtsA/MreB"/>
</dbReference>
<dbReference type="Gene3D" id="3.30.1490.300">
    <property type="match status" value="1"/>
</dbReference>
<dbReference type="Pfam" id="PF11104">
    <property type="entry name" value="PilM_2"/>
    <property type="match status" value="1"/>
</dbReference>
<organism evidence="1 2">
    <name type="scientific">Candidatus Collierbacteria bacterium GW2011_GWA2_42_17</name>
    <dbReference type="NCBI Taxonomy" id="1618378"/>
    <lineage>
        <taxon>Bacteria</taxon>
        <taxon>Candidatus Collieribacteriota</taxon>
    </lineage>
</organism>
<proteinExistence type="predicted"/>
<dbReference type="PIRSF" id="PIRSF019169">
    <property type="entry name" value="PilM"/>
    <property type="match status" value="1"/>
</dbReference>
<dbReference type="CDD" id="cd24049">
    <property type="entry name" value="ASKHA_NBD_PilM"/>
    <property type="match status" value="1"/>
</dbReference>
<dbReference type="InterPro" id="IPR005883">
    <property type="entry name" value="PilM"/>
</dbReference>
<dbReference type="InterPro" id="IPR043129">
    <property type="entry name" value="ATPase_NBD"/>
</dbReference>
<dbReference type="PANTHER" id="PTHR32432:SF3">
    <property type="entry name" value="ETHANOLAMINE UTILIZATION PROTEIN EUTJ"/>
    <property type="match status" value="1"/>
</dbReference>
<dbReference type="NCBIfam" id="TIGR01175">
    <property type="entry name" value="pilM"/>
    <property type="match status" value="1"/>
</dbReference>
<dbReference type="EMBL" id="LCDA01000002">
    <property type="protein sequence ID" value="KKS43107.1"/>
    <property type="molecule type" value="Genomic_DNA"/>
</dbReference>
<dbReference type="Gene3D" id="3.30.420.40">
    <property type="match status" value="2"/>
</dbReference>
<dbReference type="AlphaFoldDB" id="A0A0G0Z2Y0"/>
<evidence type="ECO:0000313" key="1">
    <source>
        <dbReference type="EMBL" id="KKS43107.1"/>
    </source>
</evidence>
<gene>
    <name evidence="1" type="ORF">UV06_C0002G0009</name>
</gene>
<dbReference type="Proteomes" id="UP000033854">
    <property type="component" value="Unassembled WGS sequence"/>
</dbReference>
<dbReference type="PANTHER" id="PTHR32432">
    <property type="entry name" value="CELL DIVISION PROTEIN FTSA-RELATED"/>
    <property type="match status" value="1"/>
</dbReference>
<evidence type="ECO:0000313" key="2">
    <source>
        <dbReference type="Proteomes" id="UP000033854"/>
    </source>
</evidence>
<accession>A0A0G0Z2Y0</accession>